<name>A0A0M3HKG3_ASCLU</name>
<evidence type="ECO:0000313" key="1">
    <source>
        <dbReference type="Proteomes" id="UP000036681"/>
    </source>
</evidence>
<accession>A0A0M3HKG3</accession>
<dbReference type="WBParaSite" id="ALUE_0000200801-mRNA-1">
    <property type="protein sequence ID" value="ALUE_0000200801-mRNA-1"/>
    <property type="gene ID" value="ALUE_0000200801"/>
</dbReference>
<proteinExistence type="predicted"/>
<reference evidence="2" key="1">
    <citation type="submission" date="2017-02" db="UniProtKB">
        <authorList>
            <consortium name="WormBaseParasite"/>
        </authorList>
    </citation>
    <scope>IDENTIFICATION</scope>
</reference>
<dbReference type="AlphaFoldDB" id="A0A0M3HKG3"/>
<evidence type="ECO:0000313" key="2">
    <source>
        <dbReference type="WBParaSite" id="ALUE_0000200801-mRNA-1"/>
    </source>
</evidence>
<sequence>MNRSGNQFGANEVNFEVVEMDRSINTGLSFTFREEGGLFLLCVFVSTSDITEKFKSFLERCSL</sequence>
<dbReference type="Proteomes" id="UP000036681">
    <property type="component" value="Unplaced"/>
</dbReference>
<protein>
    <submittedName>
        <fullName evidence="2">GOLD domain-containing protein</fullName>
    </submittedName>
</protein>
<organism evidence="1 2">
    <name type="scientific">Ascaris lumbricoides</name>
    <name type="common">Giant roundworm</name>
    <dbReference type="NCBI Taxonomy" id="6252"/>
    <lineage>
        <taxon>Eukaryota</taxon>
        <taxon>Metazoa</taxon>
        <taxon>Ecdysozoa</taxon>
        <taxon>Nematoda</taxon>
        <taxon>Chromadorea</taxon>
        <taxon>Rhabditida</taxon>
        <taxon>Spirurina</taxon>
        <taxon>Ascaridomorpha</taxon>
        <taxon>Ascaridoidea</taxon>
        <taxon>Ascarididae</taxon>
        <taxon>Ascaris</taxon>
    </lineage>
</organism>
<keyword evidence="1" id="KW-1185">Reference proteome</keyword>